<organism evidence="2 3">
    <name type="scientific">endosymbiont of Galathealinum brachiosum</name>
    <dbReference type="NCBI Taxonomy" id="2200906"/>
    <lineage>
        <taxon>Bacteria</taxon>
        <taxon>Pseudomonadati</taxon>
        <taxon>Pseudomonadota</taxon>
        <taxon>Gammaproteobacteria</taxon>
        <taxon>sulfur-oxidizing symbionts</taxon>
    </lineage>
</organism>
<reference evidence="2 3" key="1">
    <citation type="journal article" date="2018" name="ISME J.">
        <title>Endosymbiont genomes yield clues of tubeworm success.</title>
        <authorList>
            <person name="Li Y."/>
            <person name="Liles M.R."/>
            <person name="Halanych K.M."/>
        </authorList>
    </citation>
    <scope>NUCLEOTIDE SEQUENCE [LARGE SCALE GENOMIC DNA]</scope>
    <source>
        <strain evidence="2">A1464</strain>
    </source>
</reference>
<dbReference type="GO" id="GO:0004130">
    <property type="term" value="F:cytochrome-c peroxidase activity"/>
    <property type="evidence" value="ECO:0007669"/>
    <property type="project" value="TreeGrafter"/>
</dbReference>
<accession>A0A370DG64</accession>
<dbReference type="PANTHER" id="PTHR30600">
    <property type="entry name" value="CYTOCHROME C PEROXIDASE-RELATED"/>
    <property type="match status" value="1"/>
</dbReference>
<feature type="compositionally biased region" description="Polar residues" evidence="1">
    <location>
        <begin position="502"/>
        <end position="512"/>
    </location>
</feature>
<dbReference type="AlphaFoldDB" id="A0A370DG64"/>
<dbReference type="InterPro" id="IPR010538">
    <property type="entry name" value="DHOR"/>
</dbReference>
<evidence type="ECO:0000256" key="1">
    <source>
        <dbReference type="SAM" id="MobiDB-lite"/>
    </source>
</evidence>
<name>A0A370DG64_9GAMM</name>
<evidence type="ECO:0000313" key="3">
    <source>
        <dbReference type="Proteomes" id="UP000254266"/>
    </source>
</evidence>
<protein>
    <submittedName>
        <fullName evidence="2">Thiol oxidoreductase-like protein</fullName>
    </submittedName>
</protein>
<gene>
    <name evidence="2" type="ORF">DIZ80_10030</name>
</gene>
<comment type="caution">
    <text evidence="2">The sequence shown here is derived from an EMBL/GenBank/DDBJ whole genome shotgun (WGS) entry which is preliminary data.</text>
</comment>
<keyword evidence="3" id="KW-1185">Reference proteome</keyword>
<dbReference type="InterPro" id="IPR051395">
    <property type="entry name" value="Cytochrome_c_Peroxidase/MauG"/>
</dbReference>
<dbReference type="Pfam" id="PF06537">
    <property type="entry name" value="DHOR"/>
    <property type="match status" value="1"/>
</dbReference>
<dbReference type="EMBL" id="QFXC01000011">
    <property type="protein sequence ID" value="RDH83146.1"/>
    <property type="molecule type" value="Genomic_DNA"/>
</dbReference>
<sequence length="521" mass="57016">MPLRRCLIGLIIITNTAVAELNDITQAPNTVNAGIKKSLTEQIGMGRGDINTPDSSIYLINRDPFRAIVRGRQLFQRKFQIKQGFGPRVNDGEGDLNTNGALGAGLADSCAACHARPRGGAGDGGDVFTRPDSRDAPHLFGLGLIEMLADEITADLRAVRDSAIETAQSTNSNKTVYLKSKGIQYGSITAHPDGSVDNSHLKGIDDDLRVKPFFAEGSDFSIRSFSMGAFNAEMGLQSHDPDHQLAFAGNNVITPSGLSLAGNKDAVSMPPVSDSFADGDSDGISNEMPPELLDYMEFYLLNYFKPAQYKSNRATRKGKYLMEKIGCTTCHKTDLVINKDRRVADVETAYDRENGGFNHLYATAEAKFDEIDDGSGYPALKQPKLNSFIVKNVYADFKRHDLGSKFWERNFDGSYQKEFMTEPLWGVGTTAPYGHDGRSINLHEVILRHGGEAASSRKKYAYLWGASQRAIVSYLQSLVLFPPPDTASNLDPGDKSDPMYPQESQGSISLTPLFNDPTDLE</sequence>
<dbReference type="InterPro" id="IPR036909">
    <property type="entry name" value="Cyt_c-like_dom_sf"/>
</dbReference>
<dbReference type="SUPFAM" id="SSF46626">
    <property type="entry name" value="Cytochrome c"/>
    <property type="match status" value="1"/>
</dbReference>
<dbReference type="GO" id="GO:0009055">
    <property type="term" value="F:electron transfer activity"/>
    <property type="evidence" value="ECO:0007669"/>
    <property type="project" value="InterPro"/>
</dbReference>
<feature type="region of interest" description="Disordered" evidence="1">
    <location>
        <begin position="486"/>
        <end position="521"/>
    </location>
</feature>
<proteinExistence type="predicted"/>
<dbReference type="PANTHER" id="PTHR30600:SF4">
    <property type="entry name" value="CYTOCHROME C DOMAIN-CONTAINING PROTEIN"/>
    <property type="match status" value="1"/>
</dbReference>
<evidence type="ECO:0000313" key="2">
    <source>
        <dbReference type="EMBL" id="RDH83146.1"/>
    </source>
</evidence>
<dbReference type="Proteomes" id="UP000254266">
    <property type="component" value="Unassembled WGS sequence"/>
</dbReference>
<dbReference type="GO" id="GO:0020037">
    <property type="term" value="F:heme binding"/>
    <property type="evidence" value="ECO:0007669"/>
    <property type="project" value="InterPro"/>
</dbReference>
<dbReference type="Gene3D" id="1.10.760.10">
    <property type="entry name" value="Cytochrome c-like domain"/>
    <property type="match status" value="1"/>
</dbReference>